<reference evidence="2" key="2">
    <citation type="submission" date="2020-09" db="EMBL/GenBank/DDBJ databases">
        <title>Reference genome assembly for Australian Ascochyta lentis isolate Al4.</title>
        <authorList>
            <person name="Lee R.C."/>
            <person name="Farfan-Caceres L.M."/>
            <person name="Debler J.W."/>
            <person name="Williams A.H."/>
            <person name="Henares B.M."/>
        </authorList>
    </citation>
    <scope>NUCLEOTIDE SEQUENCE</scope>
    <source>
        <strain evidence="2">Al4</strain>
    </source>
</reference>
<feature type="compositionally biased region" description="Low complexity" evidence="1">
    <location>
        <begin position="879"/>
        <end position="900"/>
    </location>
</feature>
<feature type="region of interest" description="Disordered" evidence="1">
    <location>
        <begin position="266"/>
        <end position="306"/>
    </location>
</feature>
<feature type="compositionally biased region" description="Low complexity" evidence="1">
    <location>
        <begin position="662"/>
        <end position="673"/>
    </location>
</feature>
<feature type="compositionally biased region" description="Low complexity" evidence="1">
    <location>
        <begin position="24"/>
        <end position="34"/>
    </location>
</feature>
<keyword evidence="3" id="KW-1185">Reference proteome</keyword>
<dbReference type="OrthoDB" id="5244050at2759"/>
<name>A0A8H7JCX5_9PLEO</name>
<feature type="compositionally biased region" description="Polar residues" evidence="1">
    <location>
        <begin position="735"/>
        <end position="748"/>
    </location>
</feature>
<feature type="compositionally biased region" description="Polar residues" evidence="1">
    <location>
        <begin position="407"/>
        <end position="420"/>
    </location>
</feature>
<gene>
    <name evidence="2" type="ORF">EKO04_001408</name>
</gene>
<feature type="region of interest" description="Disordered" evidence="1">
    <location>
        <begin position="803"/>
        <end position="929"/>
    </location>
</feature>
<protein>
    <submittedName>
        <fullName evidence="2">Uncharacterized protein</fullName>
    </submittedName>
</protein>
<accession>A0A8H7JCX5</accession>
<comment type="caution">
    <text evidence="2">The sequence shown here is derived from an EMBL/GenBank/DDBJ whole genome shotgun (WGS) entry which is preliminary data.</text>
</comment>
<dbReference type="Proteomes" id="UP000651452">
    <property type="component" value="Unassembled WGS sequence"/>
</dbReference>
<dbReference type="AlphaFoldDB" id="A0A8H7JCX5"/>
<feature type="region of interest" description="Disordered" evidence="1">
    <location>
        <begin position="658"/>
        <end position="687"/>
    </location>
</feature>
<feature type="compositionally biased region" description="Low complexity" evidence="1">
    <location>
        <begin position="54"/>
        <end position="70"/>
    </location>
</feature>
<evidence type="ECO:0000313" key="2">
    <source>
        <dbReference type="EMBL" id="KAF9700452.1"/>
    </source>
</evidence>
<feature type="region of interest" description="Disordered" evidence="1">
    <location>
        <begin position="1"/>
        <end position="247"/>
    </location>
</feature>
<evidence type="ECO:0000256" key="1">
    <source>
        <dbReference type="SAM" id="MobiDB-lite"/>
    </source>
</evidence>
<feature type="compositionally biased region" description="Polar residues" evidence="1">
    <location>
        <begin position="165"/>
        <end position="175"/>
    </location>
</feature>
<proteinExistence type="predicted"/>
<evidence type="ECO:0000313" key="3">
    <source>
        <dbReference type="Proteomes" id="UP000651452"/>
    </source>
</evidence>
<feature type="compositionally biased region" description="Polar residues" evidence="1">
    <location>
        <begin position="913"/>
        <end position="929"/>
    </location>
</feature>
<feature type="compositionally biased region" description="Polar residues" evidence="1">
    <location>
        <begin position="117"/>
        <end position="129"/>
    </location>
</feature>
<dbReference type="EMBL" id="RZGK01000003">
    <property type="protein sequence ID" value="KAF9700452.1"/>
    <property type="molecule type" value="Genomic_DNA"/>
</dbReference>
<reference evidence="2" key="1">
    <citation type="submission" date="2018-12" db="EMBL/GenBank/DDBJ databases">
        <authorList>
            <person name="Syme R.A."/>
            <person name="Farfan-Caceres L."/>
            <person name="Lichtenzveig J."/>
        </authorList>
    </citation>
    <scope>NUCLEOTIDE SEQUENCE</scope>
    <source>
        <strain evidence="2">Al4</strain>
    </source>
</reference>
<feature type="compositionally biased region" description="Low complexity" evidence="1">
    <location>
        <begin position="551"/>
        <end position="565"/>
    </location>
</feature>
<sequence>MGRSRGPMFSFPLPGRRSQPKEVPASPSALPPAAQQWPSHLEEPTSKAHRVLGTSESPSRYRSSSRQTPSLPASPAYRSPTVSSETAYADNYDYDYDYDDRTSATPTGYPRRPAVSKRSSSNILGNTDDGTTRRGSDNSSASYRLQPQTSNSTMRSHYDAKASPLSISQQTSNSAVRDMALRRGKPQIVTDGRGSSHGGHEASPVSPMMDAGKREYRKSKPARLDLSKLFPKPKGGDGHSHSNQLLSPTKMVNSPAAMSMNSEYFAQPTTREPKPAPKGHAELTKHATRRHAEHAPMPTSPKRMFKRDDYDNAKVHVRRPPKGVQHWFDALDEDSDEALEEARAPVYAPQAQRLSNTTKSPLHKASLGHMYQEPATSHPAPRPQKSVPVFNSDSFSHEDMIDIHGLTSPSQFSLHTQNSTKTKESALSKRNLQDSSCLSFSSSEDELDDDRHAIRNFAVRKSLNMDDDAGEIVFGRAQAFAVRSNRMPSERKMSIMSTSTNAATIDIMYTPEPVFPPNFSRLSSYSGSRRSSHLRQPSVILEDEDDRPRTAAHAPPSSSAYSIHSTRTSASEPQPRSLAAERKMMSVTPEEEALLELMRKKRASMAKQSSTSMSKAYVEQEDERQKALESLQKTSRTSAFHATETPVVSPVRVVEMKSKRNSLAASSTSSAHLTPPPRGRSTKTSHDAHMFSSLRDSSVSDTESFSFPIARGSLPHNLPTPGAFSPLDPFPPISPSHTASLTSPTTIDHVSPLPSPVTPGLRIGETHDLVKIASSDTSADSEEIAILETDLPVHIIKAAKSAEALGSSHQRRRTASSGADMSFPVPPSFGARDLAPVSEASTSSRAPGIVEPACPLPALPERSSMRQSALKMALEQRSRQSSIVSNASSRSNASSMNVSSLLNGRERSRHASRGSSVTSMTRSKGRNSVSDDVLAAWGSLGGTY</sequence>
<feature type="region of interest" description="Disordered" evidence="1">
    <location>
        <begin position="407"/>
        <end position="428"/>
    </location>
</feature>
<feature type="compositionally biased region" description="Polar residues" evidence="1">
    <location>
        <begin position="137"/>
        <end position="155"/>
    </location>
</feature>
<feature type="region of interest" description="Disordered" evidence="1">
    <location>
        <begin position="720"/>
        <end position="749"/>
    </location>
</feature>
<feature type="region of interest" description="Disordered" evidence="1">
    <location>
        <begin position="371"/>
        <end position="392"/>
    </location>
</feature>
<feature type="region of interest" description="Disordered" evidence="1">
    <location>
        <begin position="523"/>
        <end position="587"/>
    </location>
</feature>
<feature type="compositionally biased region" description="Basic and acidic residues" evidence="1">
    <location>
        <begin position="271"/>
        <end position="285"/>
    </location>
</feature>
<organism evidence="2 3">
    <name type="scientific">Ascochyta lentis</name>
    <dbReference type="NCBI Taxonomy" id="205686"/>
    <lineage>
        <taxon>Eukaryota</taxon>
        <taxon>Fungi</taxon>
        <taxon>Dikarya</taxon>
        <taxon>Ascomycota</taxon>
        <taxon>Pezizomycotina</taxon>
        <taxon>Dothideomycetes</taxon>
        <taxon>Pleosporomycetidae</taxon>
        <taxon>Pleosporales</taxon>
        <taxon>Pleosporineae</taxon>
        <taxon>Didymellaceae</taxon>
        <taxon>Ascochyta</taxon>
    </lineage>
</organism>